<dbReference type="Proteomes" id="UP000030104">
    <property type="component" value="Unassembled WGS sequence"/>
</dbReference>
<gene>
    <name evidence="1" type="ORF">PITC_082110</name>
</gene>
<organism evidence="1 2">
    <name type="scientific">Penicillium italicum</name>
    <name type="common">Blue mold</name>
    <dbReference type="NCBI Taxonomy" id="40296"/>
    <lineage>
        <taxon>Eukaryota</taxon>
        <taxon>Fungi</taxon>
        <taxon>Dikarya</taxon>
        <taxon>Ascomycota</taxon>
        <taxon>Pezizomycotina</taxon>
        <taxon>Eurotiomycetes</taxon>
        <taxon>Eurotiomycetidae</taxon>
        <taxon>Eurotiales</taxon>
        <taxon>Aspergillaceae</taxon>
        <taxon>Penicillium</taxon>
    </lineage>
</organism>
<accession>A0A0A2L676</accession>
<reference evidence="1 2" key="1">
    <citation type="journal article" date="2015" name="Mol. Plant Microbe Interact.">
        <title>Genome, transcriptome, and functional analyses of Penicillium expansum provide new insights into secondary metabolism and pathogenicity.</title>
        <authorList>
            <person name="Ballester A.R."/>
            <person name="Marcet-Houben M."/>
            <person name="Levin E."/>
            <person name="Sela N."/>
            <person name="Selma-Lazaro C."/>
            <person name="Carmona L."/>
            <person name="Wisniewski M."/>
            <person name="Droby S."/>
            <person name="Gonzalez-Candelas L."/>
            <person name="Gabaldon T."/>
        </authorList>
    </citation>
    <scope>NUCLEOTIDE SEQUENCE [LARGE SCALE GENOMIC DNA]</scope>
    <source>
        <strain evidence="1 2">PHI-1</strain>
    </source>
</reference>
<proteinExistence type="predicted"/>
<dbReference type="AlphaFoldDB" id="A0A0A2L676"/>
<name>A0A0A2L676_PENIT</name>
<keyword evidence="2" id="KW-1185">Reference proteome</keyword>
<evidence type="ECO:0000313" key="1">
    <source>
        <dbReference type="EMBL" id="KGO75504.1"/>
    </source>
</evidence>
<dbReference type="OrthoDB" id="10444202at2759"/>
<sequence>MSLSSLGILFLNKKKESQWFFFPSLAQFSVVGGLDQQSADWPSITTSVQTPSDRDANLPFLAQCGGSRDAVEHVSVGVCLMLVRYLAFKRNTSINL</sequence>
<protein>
    <submittedName>
        <fullName evidence="1">Uncharacterized protein</fullName>
    </submittedName>
</protein>
<dbReference type="HOGENOM" id="CLU_2360391_0_0_1"/>
<evidence type="ECO:0000313" key="2">
    <source>
        <dbReference type="Proteomes" id="UP000030104"/>
    </source>
</evidence>
<dbReference type="EMBL" id="JQGA01000468">
    <property type="protein sequence ID" value="KGO75504.1"/>
    <property type="molecule type" value="Genomic_DNA"/>
</dbReference>
<comment type="caution">
    <text evidence="1">The sequence shown here is derived from an EMBL/GenBank/DDBJ whole genome shotgun (WGS) entry which is preliminary data.</text>
</comment>